<dbReference type="InterPro" id="IPR051785">
    <property type="entry name" value="MMCE/EMCE_epimerase"/>
</dbReference>
<gene>
    <name evidence="3" type="ORF">Pr1d_04240</name>
</gene>
<dbReference type="EMBL" id="CP042913">
    <property type="protein sequence ID" value="QEG33163.1"/>
    <property type="molecule type" value="Genomic_DNA"/>
</dbReference>
<dbReference type="InterPro" id="IPR004360">
    <property type="entry name" value="Glyas_Fos-R_dOase_dom"/>
</dbReference>
<dbReference type="GO" id="GO:0016829">
    <property type="term" value="F:lyase activity"/>
    <property type="evidence" value="ECO:0007669"/>
    <property type="project" value="UniProtKB-KW"/>
</dbReference>
<evidence type="ECO:0000256" key="1">
    <source>
        <dbReference type="ARBA" id="ARBA00022723"/>
    </source>
</evidence>
<dbReference type="GO" id="GO:0004493">
    <property type="term" value="F:methylmalonyl-CoA epimerase activity"/>
    <property type="evidence" value="ECO:0007669"/>
    <property type="project" value="TreeGrafter"/>
</dbReference>
<organism evidence="3 4">
    <name type="scientific">Bythopirellula goksoeyrii</name>
    <dbReference type="NCBI Taxonomy" id="1400387"/>
    <lineage>
        <taxon>Bacteria</taxon>
        <taxon>Pseudomonadati</taxon>
        <taxon>Planctomycetota</taxon>
        <taxon>Planctomycetia</taxon>
        <taxon>Pirellulales</taxon>
        <taxon>Lacipirellulaceae</taxon>
        <taxon>Bythopirellula</taxon>
    </lineage>
</organism>
<dbReference type="Pfam" id="PF00903">
    <property type="entry name" value="Glyoxalase"/>
    <property type="match status" value="1"/>
</dbReference>
<accession>A0A5B9QFW6</accession>
<evidence type="ECO:0000313" key="3">
    <source>
        <dbReference type="EMBL" id="QEG33163.1"/>
    </source>
</evidence>
<dbReference type="KEGG" id="bgok:Pr1d_04240"/>
<dbReference type="OrthoDB" id="9800322at2"/>
<protein>
    <submittedName>
        <fullName evidence="3">Putative lyase</fullName>
    </submittedName>
</protein>
<dbReference type="Gene3D" id="3.10.180.10">
    <property type="entry name" value="2,3-Dihydroxybiphenyl 1,2-Dioxygenase, domain 1"/>
    <property type="match status" value="1"/>
</dbReference>
<dbReference type="GO" id="GO:0046872">
    <property type="term" value="F:metal ion binding"/>
    <property type="evidence" value="ECO:0007669"/>
    <property type="project" value="UniProtKB-KW"/>
</dbReference>
<keyword evidence="1" id="KW-0479">Metal-binding</keyword>
<sequence>MIESIDHVNLVVRDLARMTEFYRDVLGCRLTKEVSISGTWIDEVVGLSGVEADVVYLDLPEEGPRIELIAYRSPAGVEPAVLNSPNLYGLRHLAFRVSEIDMLVSKLQSADVKFQSEIKSVPETQVTYNGGVKKRLVYFRDPEDNLLEFCEYK</sequence>
<feature type="domain" description="VOC" evidence="2">
    <location>
        <begin position="4"/>
        <end position="152"/>
    </location>
</feature>
<dbReference type="RefSeq" id="WP_148071966.1">
    <property type="nucleotide sequence ID" value="NZ_CP042913.1"/>
</dbReference>
<dbReference type="Proteomes" id="UP000323917">
    <property type="component" value="Chromosome"/>
</dbReference>
<reference evidence="3 4" key="1">
    <citation type="submission" date="2019-08" db="EMBL/GenBank/DDBJ databases">
        <title>Deep-cultivation of Planctomycetes and their phenomic and genomic characterization uncovers novel biology.</title>
        <authorList>
            <person name="Wiegand S."/>
            <person name="Jogler M."/>
            <person name="Boedeker C."/>
            <person name="Pinto D."/>
            <person name="Vollmers J."/>
            <person name="Rivas-Marin E."/>
            <person name="Kohn T."/>
            <person name="Peeters S.H."/>
            <person name="Heuer A."/>
            <person name="Rast P."/>
            <person name="Oberbeckmann S."/>
            <person name="Bunk B."/>
            <person name="Jeske O."/>
            <person name="Meyerdierks A."/>
            <person name="Storesund J.E."/>
            <person name="Kallscheuer N."/>
            <person name="Luecker S."/>
            <person name="Lage O.M."/>
            <person name="Pohl T."/>
            <person name="Merkel B.J."/>
            <person name="Hornburger P."/>
            <person name="Mueller R.-W."/>
            <person name="Bruemmer F."/>
            <person name="Labrenz M."/>
            <person name="Spormann A.M."/>
            <person name="Op den Camp H."/>
            <person name="Overmann J."/>
            <person name="Amann R."/>
            <person name="Jetten M.S.M."/>
            <person name="Mascher T."/>
            <person name="Medema M.H."/>
            <person name="Devos D.P."/>
            <person name="Kaster A.-K."/>
            <person name="Ovreas L."/>
            <person name="Rohde M."/>
            <person name="Galperin M.Y."/>
            <person name="Jogler C."/>
        </authorList>
    </citation>
    <scope>NUCLEOTIDE SEQUENCE [LARGE SCALE GENOMIC DNA]</scope>
    <source>
        <strain evidence="3 4">Pr1d</strain>
    </source>
</reference>
<dbReference type="GO" id="GO:0046491">
    <property type="term" value="P:L-methylmalonyl-CoA metabolic process"/>
    <property type="evidence" value="ECO:0007669"/>
    <property type="project" value="TreeGrafter"/>
</dbReference>
<proteinExistence type="predicted"/>
<keyword evidence="4" id="KW-1185">Reference proteome</keyword>
<dbReference type="PANTHER" id="PTHR43048">
    <property type="entry name" value="METHYLMALONYL-COA EPIMERASE"/>
    <property type="match status" value="1"/>
</dbReference>
<keyword evidence="3" id="KW-0456">Lyase</keyword>
<evidence type="ECO:0000259" key="2">
    <source>
        <dbReference type="PROSITE" id="PS51819"/>
    </source>
</evidence>
<evidence type="ECO:0000313" key="4">
    <source>
        <dbReference type="Proteomes" id="UP000323917"/>
    </source>
</evidence>
<dbReference type="AlphaFoldDB" id="A0A5B9QFW6"/>
<dbReference type="InterPro" id="IPR037523">
    <property type="entry name" value="VOC_core"/>
</dbReference>
<dbReference type="PANTHER" id="PTHR43048:SF5">
    <property type="entry name" value="BLR5325 PROTEIN"/>
    <property type="match status" value="1"/>
</dbReference>
<dbReference type="SUPFAM" id="SSF54593">
    <property type="entry name" value="Glyoxalase/Bleomycin resistance protein/Dihydroxybiphenyl dioxygenase"/>
    <property type="match status" value="1"/>
</dbReference>
<dbReference type="InterPro" id="IPR029068">
    <property type="entry name" value="Glyas_Bleomycin-R_OHBP_Dase"/>
</dbReference>
<name>A0A5B9QFW6_9BACT</name>
<dbReference type="PROSITE" id="PS51819">
    <property type="entry name" value="VOC"/>
    <property type="match status" value="1"/>
</dbReference>